<feature type="non-terminal residue" evidence="2">
    <location>
        <position position="1"/>
    </location>
</feature>
<keyword evidence="1" id="KW-0175">Coiled coil</keyword>
<keyword evidence="3" id="KW-1185">Reference proteome</keyword>
<comment type="caution">
    <text evidence="2">The sequence shown here is derived from an EMBL/GenBank/DDBJ whole genome shotgun (WGS) entry which is preliminary data.</text>
</comment>
<proteinExistence type="predicted"/>
<protein>
    <submittedName>
        <fullName evidence="2">Metal dependent phosphohydrolase</fullName>
    </submittedName>
</protein>
<gene>
    <name evidence="2" type="ORF">NT05LM_1309a</name>
</gene>
<name>A0ABP2K0V1_9LIST</name>
<evidence type="ECO:0000313" key="2">
    <source>
        <dbReference type="EMBL" id="EFR88113.1"/>
    </source>
</evidence>
<dbReference type="EMBL" id="ADXF01000532">
    <property type="protein sequence ID" value="EFR88113.1"/>
    <property type="molecule type" value="Genomic_DNA"/>
</dbReference>
<sequence length="60" mass="7125">SLLKEEQAIINKFEKALKELESAYVALKDLAIKIKEKRFLRVAMKVILKFLNHWIQKIKN</sequence>
<organism evidence="2 3">
    <name type="scientific">Listeria marthii FSL S4-120</name>
    <dbReference type="NCBI Taxonomy" id="702457"/>
    <lineage>
        <taxon>Bacteria</taxon>
        <taxon>Bacillati</taxon>
        <taxon>Bacillota</taxon>
        <taxon>Bacilli</taxon>
        <taxon>Bacillales</taxon>
        <taxon>Listeriaceae</taxon>
        <taxon>Listeria</taxon>
    </lineage>
</organism>
<dbReference type="Proteomes" id="UP000003412">
    <property type="component" value="Chromosome"/>
</dbReference>
<evidence type="ECO:0000313" key="3">
    <source>
        <dbReference type="Proteomes" id="UP000003412"/>
    </source>
</evidence>
<feature type="coiled-coil region" evidence="1">
    <location>
        <begin position="3"/>
        <end position="37"/>
    </location>
</feature>
<reference evidence="2 3" key="1">
    <citation type="journal article" date="2010" name="Microbiol. Resour. Announc.">
        <title>Comparative genomics of the bacterial genus Listeria: Genome evolution is characterized by limited gene acquisition and limited gene loss.</title>
        <authorList>
            <person name="den Bakker H.C."/>
            <person name="Cummings C.A."/>
            <person name="Ferreira V."/>
            <person name="Vatta P."/>
            <person name="Orsi R.H."/>
            <person name="Degoricija L."/>
            <person name="Barker M."/>
            <person name="Petrauskene O."/>
            <person name="Furtado M.R."/>
            <person name="Wiedmann M."/>
        </authorList>
    </citation>
    <scope>NUCLEOTIDE SEQUENCE [LARGE SCALE GENOMIC DNA]</scope>
    <source>
        <strain evidence="2 3">FSL S4-120</strain>
    </source>
</reference>
<accession>A0ABP2K0V1</accession>
<evidence type="ECO:0000256" key="1">
    <source>
        <dbReference type="SAM" id="Coils"/>
    </source>
</evidence>